<evidence type="ECO:0000313" key="3">
    <source>
        <dbReference type="Proteomes" id="UP000296049"/>
    </source>
</evidence>
<proteinExistence type="predicted"/>
<name>R0K431_ANAPL</name>
<feature type="compositionally biased region" description="Polar residues" evidence="1">
    <location>
        <begin position="54"/>
        <end position="65"/>
    </location>
</feature>
<evidence type="ECO:0000256" key="1">
    <source>
        <dbReference type="SAM" id="MobiDB-lite"/>
    </source>
</evidence>
<evidence type="ECO:0000313" key="2">
    <source>
        <dbReference type="EMBL" id="EOB04472.1"/>
    </source>
</evidence>
<keyword evidence="3" id="KW-1185">Reference proteome</keyword>
<feature type="region of interest" description="Disordered" evidence="1">
    <location>
        <begin position="50"/>
        <end position="69"/>
    </location>
</feature>
<gene>
    <name evidence="2" type="ORF">Anapl_01402</name>
</gene>
<protein>
    <submittedName>
        <fullName evidence="2">Uncharacterized protein</fullName>
    </submittedName>
</protein>
<accession>R0K431</accession>
<organism evidence="2 3">
    <name type="scientific">Anas platyrhynchos</name>
    <name type="common">Mallard</name>
    <name type="synonym">Anas boschas</name>
    <dbReference type="NCBI Taxonomy" id="8839"/>
    <lineage>
        <taxon>Eukaryota</taxon>
        <taxon>Metazoa</taxon>
        <taxon>Chordata</taxon>
        <taxon>Craniata</taxon>
        <taxon>Vertebrata</taxon>
        <taxon>Euteleostomi</taxon>
        <taxon>Archelosauria</taxon>
        <taxon>Archosauria</taxon>
        <taxon>Dinosauria</taxon>
        <taxon>Saurischia</taxon>
        <taxon>Theropoda</taxon>
        <taxon>Coelurosauria</taxon>
        <taxon>Aves</taxon>
        <taxon>Neognathae</taxon>
        <taxon>Galloanserae</taxon>
        <taxon>Anseriformes</taxon>
        <taxon>Anatidae</taxon>
        <taxon>Anatinae</taxon>
        <taxon>Anas</taxon>
    </lineage>
</organism>
<sequence>MAAEQNWKSVEEKYSSTVVIRELQNINMSLLDIVTPPIFQDISIRRKHAGAYSSPKSRQTSSQGKGMSHGAPKCFLLPTPQCAKAQVSSLFGSASRSPYFLHPLLQVTHSFIPGNGIRVISLHSSVRALESPRVVPLEAISLWHLQGLTGFRSGAWGVLYRFPCSFAPNTYFMFESMAAAQVVKCTDVTLCFTCGFPTVTRSLNGQNLMLTSVLVQDQKPAAAAETQTYGSVRLRQCSAGLAKGSYDFPKGDFKVGRDTTLQNVHAVHACTERTAAAWLVLKITLKVLRKGCLLTELNTFLNDFRHGEHLPLG</sequence>
<dbReference type="Proteomes" id="UP000296049">
    <property type="component" value="Unassembled WGS sequence"/>
</dbReference>
<dbReference type="EMBL" id="KB742781">
    <property type="protein sequence ID" value="EOB04472.1"/>
    <property type="molecule type" value="Genomic_DNA"/>
</dbReference>
<reference evidence="3" key="1">
    <citation type="journal article" date="2013" name="Nat. Genet.">
        <title>The duck genome and transcriptome provide insight into an avian influenza virus reservoir species.</title>
        <authorList>
            <person name="Huang Y."/>
            <person name="Li Y."/>
            <person name="Burt D.W."/>
            <person name="Chen H."/>
            <person name="Zhang Y."/>
            <person name="Qian W."/>
            <person name="Kim H."/>
            <person name="Gan S."/>
            <person name="Zhao Y."/>
            <person name="Li J."/>
            <person name="Yi K."/>
            <person name="Feng H."/>
            <person name="Zhu P."/>
            <person name="Li B."/>
            <person name="Liu Q."/>
            <person name="Fairley S."/>
            <person name="Magor K.E."/>
            <person name="Du Z."/>
            <person name="Hu X."/>
            <person name="Goodman L."/>
            <person name="Tafer H."/>
            <person name="Vignal A."/>
            <person name="Lee T."/>
            <person name="Kim K.W."/>
            <person name="Sheng Z."/>
            <person name="An Y."/>
            <person name="Searle S."/>
            <person name="Herrero J."/>
            <person name="Groenen M.A."/>
            <person name="Crooijmans R.P."/>
            <person name="Faraut T."/>
            <person name="Cai Q."/>
            <person name="Webster R.G."/>
            <person name="Aldridge J.R."/>
            <person name="Warren W.C."/>
            <person name="Bartschat S."/>
            <person name="Kehr S."/>
            <person name="Marz M."/>
            <person name="Stadler P.F."/>
            <person name="Smith J."/>
            <person name="Kraus R.H."/>
            <person name="Zhao Y."/>
            <person name="Ren L."/>
            <person name="Fei J."/>
            <person name="Morisson M."/>
            <person name="Kaiser P."/>
            <person name="Griffin D.K."/>
            <person name="Rao M."/>
            <person name="Pitel F."/>
            <person name="Wang J."/>
            <person name="Li N."/>
        </authorList>
    </citation>
    <scope>NUCLEOTIDE SEQUENCE [LARGE SCALE GENOMIC DNA]</scope>
</reference>
<dbReference type="AlphaFoldDB" id="R0K431"/>